<name>A0ABS5VNS1_9BACT</name>
<comment type="caution">
    <text evidence="1">The sequence shown here is derived from an EMBL/GenBank/DDBJ whole genome shotgun (WGS) entry which is preliminary data.</text>
</comment>
<dbReference type="RefSeq" id="WP_254152463.1">
    <property type="nucleotide sequence ID" value="NZ_JAHESD010000006.1"/>
</dbReference>
<evidence type="ECO:0000313" key="2">
    <source>
        <dbReference type="Proteomes" id="UP000772618"/>
    </source>
</evidence>
<dbReference type="PROSITE" id="PS51257">
    <property type="entry name" value="PROKAR_LIPOPROTEIN"/>
    <property type="match status" value="1"/>
</dbReference>
<proteinExistence type="predicted"/>
<accession>A0ABS5VNS1</accession>
<keyword evidence="2" id="KW-1185">Reference proteome</keyword>
<gene>
    <name evidence="1" type="ORF">KK060_04335</name>
</gene>
<dbReference type="Proteomes" id="UP000772618">
    <property type="component" value="Unassembled WGS sequence"/>
</dbReference>
<dbReference type="EMBL" id="JAHESD010000006">
    <property type="protein sequence ID" value="MBT1702494.1"/>
    <property type="molecule type" value="Genomic_DNA"/>
</dbReference>
<evidence type="ECO:0008006" key="3">
    <source>
        <dbReference type="Google" id="ProtNLM"/>
    </source>
</evidence>
<sequence>MKNPTMKGPVFFAVSVFFFASLLVGCGDEILNSDEYELDQVKVTSDMALPLASGDLSISDLLTQPEYVRVYPDGLVYLLYDDTQELSDIRDHVTFPDKEFSQQLSPSLPVQTMAARTTEREIRSQNVPFDFNFNPRLIKEIKFKQGTELVLDLNFSPYSPATDYLELEVTLPDFKKDGVSLVKRVNASEQVVISLQGYIAILNDNKFNATVKLLERPHPTATQISQSTNINFKAGFRSIDYEYVKGYLGEITPSNTVRERTISFTPFGSSLNDAEVAFGDPRLSFTVTSDYGLPVKIFLSPLEAISNDGQEMPILFLQGGDVNGSTVNIKSAPFLGGSAATQANVSNEKEIFDFVPESIKYGISYGNIENPFDPLLPLNFLADTSKLRINVRAELPLYAKANNIIISDTMDIDLGDAEETEIESASMRIKATNQLPLDAVLQIYLANDHGIITDSLFAEGKTSVIKPSTVTATGELKEAGISDTNIPLSDTKLKKLFDAQQLIIKAVMNTAKEANGSQNYVQFKSDYKLNINIGLQAKLKLEVEL</sequence>
<organism evidence="1 2">
    <name type="scientific">Chryseosolibacter indicus</name>
    <dbReference type="NCBI Taxonomy" id="2782351"/>
    <lineage>
        <taxon>Bacteria</taxon>
        <taxon>Pseudomonadati</taxon>
        <taxon>Bacteroidota</taxon>
        <taxon>Cytophagia</taxon>
        <taxon>Cytophagales</taxon>
        <taxon>Chryseotaleaceae</taxon>
        <taxon>Chryseosolibacter</taxon>
    </lineage>
</organism>
<reference evidence="1 2" key="1">
    <citation type="submission" date="2021-05" db="EMBL/GenBank/DDBJ databases">
        <title>A Polyphasic approach of four new species of the genus Ohtaekwangia: Ohtaekwangia histidinii sp. nov., Ohtaekwangia cretensis sp. nov., Ohtaekwangia indiensis sp. nov., Ohtaekwangia reichenbachii sp. nov. from diverse environment.</title>
        <authorList>
            <person name="Octaviana S."/>
        </authorList>
    </citation>
    <scope>NUCLEOTIDE SEQUENCE [LARGE SCALE GENOMIC DNA]</scope>
    <source>
        <strain evidence="1 2">PWU20</strain>
    </source>
</reference>
<evidence type="ECO:0000313" key="1">
    <source>
        <dbReference type="EMBL" id="MBT1702494.1"/>
    </source>
</evidence>
<protein>
    <recommendedName>
        <fullName evidence="3">DUF1735 domain-containing protein</fullName>
    </recommendedName>
</protein>